<evidence type="ECO:0000259" key="9">
    <source>
        <dbReference type="PROSITE" id="PS50109"/>
    </source>
</evidence>
<keyword evidence="8" id="KW-0472">Membrane</keyword>
<dbReference type="InterPro" id="IPR005467">
    <property type="entry name" value="His_kinase_dom"/>
</dbReference>
<protein>
    <recommendedName>
        <fullName evidence="3">histidine kinase</fullName>
        <ecNumber evidence="3">2.7.13.3</ecNumber>
    </recommendedName>
</protein>
<sequence length="450" mass="50596">MSIKKQWLITLILIATIAIITNSALYSILIDKYFVRYIGQNYEKQMKEIQEYAEFILHNELITKKQMQMEMQKYLDDPITEISIYDSTGQIILSAKKMGMGRMHRQMMGRENSEVRDEYNLEDGQNSIGKLIITRQGSIEDSVTSILFKKELLNTSLISGGIVLLMALVVSILISRKTAKDLMNTANYAKGLDLNLEEELPLSHITEITEIQNSLVLLATKLRMKEKARKQKLDTVVHQGRTPLTIMKSQLEGAVDGIVTMDENRLESLINQVDTLTDVIGNLKEIFEIEQAKDPLKIETFDLTEEINKIIKGFKLQFEDKGVRLAFLGEKGIVGTTDRYLLTQGIYNILTNAYKFTPKGGKVQLDIKKVGDRIELKIIDTGIGIPKDNLLTVFNPYVRGSNVGKITGQGLGLFVVKNNIERVGGRVDVSSVEGKGTTFVVNIPSTIQDE</sequence>
<comment type="subcellular location">
    <subcellularLocation>
        <location evidence="2">Membrane</location>
    </subcellularLocation>
</comment>
<keyword evidence="8" id="KW-1133">Transmembrane helix</keyword>
<evidence type="ECO:0000256" key="6">
    <source>
        <dbReference type="ARBA" id="ARBA00022777"/>
    </source>
</evidence>
<dbReference type="SUPFAM" id="SSF55874">
    <property type="entry name" value="ATPase domain of HSP90 chaperone/DNA topoisomerase II/histidine kinase"/>
    <property type="match status" value="1"/>
</dbReference>
<dbReference type="GO" id="GO:0004721">
    <property type="term" value="F:phosphoprotein phosphatase activity"/>
    <property type="evidence" value="ECO:0007669"/>
    <property type="project" value="TreeGrafter"/>
</dbReference>
<keyword evidence="5" id="KW-0808">Transferase</keyword>
<dbReference type="PROSITE" id="PS50109">
    <property type="entry name" value="HIS_KIN"/>
    <property type="match status" value="1"/>
</dbReference>
<organism evidence="10 11">
    <name type="scientific">Alkalibaculum bacchi</name>
    <dbReference type="NCBI Taxonomy" id="645887"/>
    <lineage>
        <taxon>Bacteria</taxon>
        <taxon>Bacillati</taxon>
        <taxon>Bacillota</taxon>
        <taxon>Clostridia</taxon>
        <taxon>Eubacteriales</taxon>
        <taxon>Eubacteriaceae</taxon>
        <taxon>Alkalibaculum</taxon>
    </lineage>
</organism>
<dbReference type="AlphaFoldDB" id="A0A366IAN4"/>
<accession>A0A366IAN4</accession>
<keyword evidence="11" id="KW-1185">Reference proteome</keyword>
<keyword evidence="8" id="KW-0812">Transmembrane</keyword>
<dbReference type="Proteomes" id="UP000253490">
    <property type="component" value="Unassembled WGS sequence"/>
</dbReference>
<evidence type="ECO:0000256" key="5">
    <source>
        <dbReference type="ARBA" id="ARBA00022679"/>
    </source>
</evidence>
<keyword evidence="7" id="KW-0902">Two-component regulatory system</keyword>
<dbReference type="Gene3D" id="3.30.565.10">
    <property type="entry name" value="Histidine kinase-like ATPase, C-terminal domain"/>
    <property type="match status" value="1"/>
</dbReference>
<evidence type="ECO:0000256" key="8">
    <source>
        <dbReference type="SAM" id="Phobius"/>
    </source>
</evidence>
<dbReference type="FunFam" id="3.30.565.10:FF:000006">
    <property type="entry name" value="Sensor histidine kinase WalK"/>
    <property type="match status" value="1"/>
</dbReference>
<feature type="domain" description="Histidine kinase" evidence="9">
    <location>
        <begin position="235"/>
        <end position="447"/>
    </location>
</feature>
<dbReference type="SMART" id="SM00387">
    <property type="entry name" value="HATPase_c"/>
    <property type="match status" value="1"/>
</dbReference>
<keyword evidence="6 10" id="KW-0418">Kinase</keyword>
<evidence type="ECO:0000313" key="10">
    <source>
        <dbReference type="EMBL" id="RBP65923.1"/>
    </source>
</evidence>
<keyword evidence="4" id="KW-0597">Phosphoprotein</keyword>
<feature type="transmembrane region" description="Helical" evidence="8">
    <location>
        <begin position="152"/>
        <end position="174"/>
    </location>
</feature>
<dbReference type="GO" id="GO:0016036">
    <property type="term" value="P:cellular response to phosphate starvation"/>
    <property type="evidence" value="ECO:0007669"/>
    <property type="project" value="TreeGrafter"/>
</dbReference>
<dbReference type="RefSeq" id="WP_170128195.1">
    <property type="nucleotide sequence ID" value="NZ_QNRX01000006.1"/>
</dbReference>
<evidence type="ECO:0000256" key="7">
    <source>
        <dbReference type="ARBA" id="ARBA00023012"/>
    </source>
</evidence>
<dbReference type="InterPro" id="IPR050351">
    <property type="entry name" value="BphY/WalK/GraS-like"/>
</dbReference>
<dbReference type="InterPro" id="IPR036097">
    <property type="entry name" value="HisK_dim/P_sf"/>
</dbReference>
<dbReference type="InterPro" id="IPR004358">
    <property type="entry name" value="Sig_transdc_His_kin-like_C"/>
</dbReference>
<dbReference type="EC" id="2.7.13.3" evidence="3"/>
<comment type="catalytic activity">
    <reaction evidence="1">
        <text>ATP + protein L-histidine = ADP + protein N-phospho-L-histidine.</text>
        <dbReference type="EC" id="2.7.13.3"/>
    </reaction>
</comment>
<dbReference type="GO" id="GO:0005886">
    <property type="term" value="C:plasma membrane"/>
    <property type="evidence" value="ECO:0007669"/>
    <property type="project" value="TreeGrafter"/>
</dbReference>
<evidence type="ECO:0000256" key="1">
    <source>
        <dbReference type="ARBA" id="ARBA00000085"/>
    </source>
</evidence>
<comment type="caution">
    <text evidence="10">The sequence shown here is derived from an EMBL/GenBank/DDBJ whole genome shotgun (WGS) entry which is preliminary data.</text>
</comment>
<dbReference type="InterPro" id="IPR003594">
    <property type="entry name" value="HATPase_dom"/>
</dbReference>
<dbReference type="GO" id="GO:0000155">
    <property type="term" value="F:phosphorelay sensor kinase activity"/>
    <property type="evidence" value="ECO:0007669"/>
    <property type="project" value="InterPro"/>
</dbReference>
<gene>
    <name evidence="10" type="ORF">DES36_10633</name>
</gene>
<dbReference type="PANTHER" id="PTHR45453:SF1">
    <property type="entry name" value="PHOSPHATE REGULON SENSOR PROTEIN PHOR"/>
    <property type="match status" value="1"/>
</dbReference>
<dbReference type="InterPro" id="IPR003661">
    <property type="entry name" value="HisK_dim/P_dom"/>
</dbReference>
<proteinExistence type="predicted"/>
<dbReference type="PANTHER" id="PTHR45453">
    <property type="entry name" value="PHOSPHATE REGULON SENSOR PROTEIN PHOR"/>
    <property type="match status" value="1"/>
</dbReference>
<evidence type="ECO:0000313" key="11">
    <source>
        <dbReference type="Proteomes" id="UP000253490"/>
    </source>
</evidence>
<dbReference type="PRINTS" id="PR00344">
    <property type="entry name" value="BCTRLSENSOR"/>
</dbReference>
<feature type="transmembrane region" description="Helical" evidence="8">
    <location>
        <begin position="7"/>
        <end position="29"/>
    </location>
</feature>
<dbReference type="Gene3D" id="1.10.287.130">
    <property type="match status" value="1"/>
</dbReference>
<evidence type="ECO:0000256" key="2">
    <source>
        <dbReference type="ARBA" id="ARBA00004370"/>
    </source>
</evidence>
<dbReference type="Pfam" id="PF02518">
    <property type="entry name" value="HATPase_c"/>
    <property type="match status" value="1"/>
</dbReference>
<dbReference type="EMBL" id="QNRX01000006">
    <property type="protein sequence ID" value="RBP65923.1"/>
    <property type="molecule type" value="Genomic_DNA"/>
</dbReference>
<evidence type="ECO:0000256" key="4">
    <source>
        <dbReference type="ARBA" id="ARBA00022553"/>
    </source>
</evidence>
<reference evidence="10 11" key="1">
    <citation type="submission" date="2018-06" db="EMBL/GenBank/DDBJ databases">
        <title>Genomic Encyclopedia of Type Strains, Phase IV (KMG-IV): sequencing the most valuable type-strain genomes for metagenomic binning, comparative biology and taxonomic classification.</title>
        <authorList>
            <person name="Goeker M."/>
        </authorList>
    </citation>
    <scope>NUCLEOTIDE SEQUENCE [LARGE SCALE GENOMIC DNA]</scope>
    <source>
        <strain evidence="10 11">DSM 22112</strain>
    </source>
</reference>
<name>A0A366IAN4_9FIRM</name>
<dbReference type="SUPFAM" id="SSF47384">
    <property type="entry name" value="Homodimeric domain of signal transducing histidine kinase"/>
    <property type="match status" value="1"/>
</dbReference>
<dbReference type="CDD" id="cd00082">
    <property type="entry name" value="HisKA"/>
    <property type="match status" value="1"/>
</dbReference>
<dbReference type="CDD" id="cd00075">
    <property type="entry name" value="HATPase"/>
    <property type="match status" value="1"/>
</dbReference>
<dbReference type="InterPro" id="IPR036890">
    <property type="entry name" value="HATPase_C_sf"/>
</dbReference>
<evidence type="ECO:0000256" key="3">
    <source>
        <dbReference type="ARBA" id="ARBA00012438"/>
    </source>
</evidence>